<evidence type="ECO:0000313" key="2">
    <source>
        <dbReference type="Proteomes" id="UP001175226"/>
    </source>
</evidence>
<evidence type="ECO:0000313" key="1">
    <source>
        <dbReference type="EMBL" id="KAK0449373.1"/>
    </source>
</evidence>
<organism evidence="1 2">
    <name type="scientific">Armillaria borealis</name>
    <dbReference type="NCBI Taxonomy" id="47425"/>
    <lineage>
        <taxon>Eukaryota</taxon>
        <taxon>Fungi</taxon>
        <taxon>Dikarya</taxon>
        <taxon>Basidiomycota</taxon>
        <taxon>Agaricomycotina</taxon>
        <taxon>Agaricomycetes</taxon>
        <taxon>Agaricomycetidae</taxon>
        <taxon>Agaricales</taxon>
        <taxon>Marasmiineae</taxon>
        <taxon>Physalacriaceae</taxon>
        <taxon>Armillaria</taxon>
    </lineage>
</organism>
<comment type="caution">
    <text evidence="1">The sequence shown here is derived from an EMBL/GenBank/DDBJ whole genome shotgun (WGS) entry which is preliminary data.</text>
</comment>
<sequence length="210" mass="23786">MAGFSDSTYPEIVPHSPLIFTPDTLANFYLELHDDYHDALDVLCDSNWDLCRNFIECVWAAMTINFGPMACTDRHTDFLNLVQGMCAIWALGNFDEKKGSHLVLWDLKLIIEFPAGSCILLPSVLLKHSNLPIHKGESRCSFVMYSVAGLFRWVENGMWSNVDILTNGGEDARKAWMDQRAALPAHNVPSFPLWEELKRQCLLQLRGARA</sequence>
<dbReference type="AlphaFoldDB" id="A0AA39MX17"/>
<keyword evidence="2" id="KW-1185">Reference proteome</keyword>
<protein>
    <submittedName>
        <fullName evidence="1">Uncharacterized protein</fullName>
    </submittedName>
</protein>
<name>A0AA39MX17_9AGAR</name>
<dbReference type="Gene3D" id="3.60.130.30">
    <property type="match status" value="1"/>
</dbReference>
<gene>
    <name evidence="1" type="ORF">EV421DRAFT_1889159</name>
</gene>
<dbReference type="Proteomes" id="UP001175226">
    <property type="component" value="Unassembled WGS sequence"/>
</dbReference>
<dbReference type="EMBL" id="JAUEPT010000008">
    <property type="protein sequence ID" value="KAK0449373.1"/>
    <property type="molecule type" value="Genomic_DNA"/>
</dbReference>
<accession>A0AA39MX17</accession>
<reference evidence="1" key="1">
    <citation type="submission" date="2023-06" db="EMBL/GenBank/DDBJ databases">
        <authorList>
            <consortium name="Lawrence Berkeley National Laboratory"/>
            <person name="Ahrendt S."/>
            <person name="Sahu N."/>
            <person name="Indic B."/>
            <person name="Wong-Bajracharya J."/>
            <person name="Merenyi Z."/>
            <person name="Ke H.-M."/>
            <person name="Monk M."/>
            <person name="Kocsube S."/>
            <person name="Drula E."/>
            <person name="Lipzen A."/>
            <person name="Balint B."/>
            <person name="Henrissat B."/>
            <person name="Andreopoulos B."/>
            <person name="Martin F.M."/>
            <person name="Harder C.B."/>
            <person name="Rigling D."/>
            <person name="Ford K.L."/>
            <person name="Foster G.D."/>
            <person name="Pangilinan J."/>
            <person name="Papanicolaou A."/>
            <person name="Barry K."/>
            <person name="LaButti K."/>
            <person name="Viragh M."/>
            <person name="Koriabine M."/>
            <person name="Yan M."/>
            <person name="Riley R."/>
            <person name="Champramary S."/>
            <person name="Plett K.L."/>
            <person name="Tsai I.J."/>
            <person name="Slot J."/>
            <person name="Sipos G."/>
            <person name="Plett J."/>
            <person name="Nagy L.G."/>
            <person name="Grigoriev I.V."/>
        </authorList>
    </citation>
    <scope>NUCLEOTIDE SEQUENCE</scope>
    <source>
        <strain evidence="1">FPL87.14</strain>
    </source>
</reference>
<proteinExistence type="predicted"/>